<dbReference type="EMBL" id="LC779065">
    <property type="protein sequence ID" value="BES79931.1"/>
    <property type="molecule type" value="Genomic_DNA"/>
</dbReference>
<name>A0AA86MA93_9CAUD</name>
<protein>
    <submittedName>
        <fullName evidence="1">Uncharacterized protein</fullName>
    </submittedName>
</protein>
<reference evidence="1 2" key="1">
    <citation type="submission" date="2023-09" db="EMBL/GenBank/DDBJ databases">
        <title>Analysis of phage genome (vB_Yru_GN1) of the bacterium (Yersinia ruckeri).</title>
        <authorList>
            <person name="Ganjoor M.S."/>
            <person name="Bouzari M."/>
            <person name="Soleimani-Delfan A."/>
        </authorList>
    </citation>
    <scope>NUCLEOTIDE SEQUENCE [LARGE SCALE GENOMIC DNA]</scope>
    <source>
        <strain evidence="2">vB_Yru_GN1</strain>
    </source>
</reference>
<proteinExistence type="predicted"/>
<accession>A0AA86MA93</accession>
<dbReference type="Proteomes" id="UP001304813">
    <property type="component" value="Segment"/>
</dbReference>
<keyword evidence="2" id="KW-1185">Reference proteome</keyword>
<organism evidence="1 2">
    <name type="scientific">Yersinia phage vB_Yru_GN1</name>
    <dbReference type="NCBI Taxonomy" id="3074381"/>
    <lineage>
        <taxon>Viruses</taxon>
        <taxon>Duplodnaviria</taxon>
        <taxon>Heunggongvirae</taxon>
        <taxon>Uroviricota</taxon>
        <taxon>Caudoviricetes</taxon>
        <taxon>Caudoviricetes incertae sedis</taxon>
        <taxon>Sepahanvirus</taxon>
        <taxon>Sepahanvirus vB-Yru-GN1</taxon>
    </lineage>
</organism>
<evidence type="ECO:0000313" key="2">
    <source>
        <dbReference type="Proteomes" id="UP001304813"/>
    </source>
</evidence>
<evidence type="ECO:0000313" key="1">
    <source>
        <dbReference type="EMBL" id="BES79931.1"/>
    </source>
</evidence>
<sequence length="138" mass="15887">MFYSEELRQVPKDNDYVSIVSMLPKSPNHRVPDVTPDKIYFSLDSTGSIRLSAGLLKDYNTCDIQFSKDKKSFRIKVGYDLPIKVRNSSIGCAEFCKQFNFRSNPSMLCARSLRILVELNKDGWYYSKDAPDHLFDSL</sequence>